<dbReference type="PANTHER" id="PTHR28208">
    <property type="entry name" value="PHOSPHATIDATE PHOSPHATASE APP1"/>
    <property type="match status" value="1"/>
</dbReference>
<evidence type="ECO:0000313" key="3">
    <source>
        <dbReference type="Proteomes" id="UP000192907"/>
    </source>
</evidence>
<dbReference type="InterPro" id="IPR052935">
    <property type="entry name" value="Mg2+_PAP"/>
</dbReference>
<organism evidence="2 3">
    <name type="scientific">Pseudobacteriovorax antillogorgiicola</name>
    <dbReference type="NCBI Taxonomy" id="1513793"/>
    <lineage>
        <taxon>Bacteria</taxon>
        <taxon>Pseudomonadati</taxon>
        <taxon>Bdellovibrionota</taxon>
        <taxon>Oligoflexia</taxon>
        <taxon>Oligoflexales</taxon>
        <taxon>Pseudobacteriovoracaceae</taxon>
        <taxon>Pseudobacteriovorax</taxon>
    </lineage>
</organism>
<dbReference type="GO" id="GO:0008195">
    <property type="term" value="F:phosphatidate phosphatase activity"/>
    <property type="evidence" value="ECO:0007669"/>
    <property type="project" value="InterPro"/>
</dbReference>
<dbReference type="EMBL" id="FWZT01000007">
    <property type="protein sequence ID" value="SMF22466.1"/>
    <property type="molecule type" value="Genomic_DNA"/>
</dbReference>
<dbReference type="PANTHER" id="PTHR28208:SF3">
    <property type="entry name" value="PHOSPHATIDATE PHOSPHATASE APP1"/>
    <property type="match status" value="1"/>
</dbReference>
<dbReference type="RefSeq" id="WP_132318293.1">
    <property type="nucleotide sequence ID" value="NZ_FWZT01000007.1"/>
</dbReference>
<dbReference type="Pfam" id="PF09949">
    <property type="entry name" value="APP1_cat"/>
    <property type="match status" value="1"/>
</dbReference>
<reference evidence="3" key="1">
    <citation type="submission" date="2017-04" db="EMBL/GenBank/DDBJ databases">
        <authorList>
            <person name="Varghese N."/>
            <person name="Submissions S."/>
        </authorList>
    </citation>
    <scope>NUCLEOTIDE SEQUENCE [LARGE SCALE GENOMIC DNA]</scope>
    <source>
        <strain evidence="3">RKEM611</strain>
    </source>
</reference>
<feature type="domain" description="Phosphatidate phosphatase APP1 catalytic" evidence="1">
    <location>
        <begin position="34"/>
        <end position="186"/>
    </location>
</feature>
<accession>A0A1Y6BQ25</accession>
<gene>
    <name evidence="2" type="ORF">SAMN06296036_107193</name>
</gene>
<dbReference type="STRING" id="1513793.SAMN06296036_107193"/>
<evidence type="ECO:0000313" key="2">
    <source>
        <dbReference type="EMBL" id="SMF22466.1"/>
    </source>
</evidence>
<evidence type="ECO:0000259" key="1">
    <source>
        <dbReference type="Pfam" id="PF09949"/>
    </source>
</evidence>
<protein>
    <submittedName>
        <fullName evidence="2">Uncharacterized conserved protein</fullName>
    </submittedName>
</protein>
<keyword evidence="3" id="KW-1185">Reference proteome</keyword>
<dbReference type="AlphaFoldDB" id="A0A1Y6BQ25"/>
<proteinExistence type="predicted"/>
<dbReference type="InterPro" id="IPR019236">
    <property type="entry name" value="APP1_cat"/>
</dbReference>
<name>A0A1Y6BQ25_9BACT</name>
<dbReference type="Proteomes" id="UP000192907">
    <property type="component" value="Unassembled WGS sequence"/>
</dbReference>
<dbReference type="OrthoDB" id="5288517at2"/>
<sequence>MERFWSFGKSAFGNYDFRQLVNTRIFEPFRDGTIQIVCDIDKTYLETSFETKMQMLRIVLEEAKDKVTVQGASPFLVACRWRHPYGLPGQDEQLAPRPLHFVSASPPQLRNTLEEKLRYDGLDWTSDTFKNQAYNIRKGRIGLLRHHVAYKTATLYTIMKDAKPGSRFLLIGDNAEFDGYIYIGLALFLDGKLSADQYIRYLVAGGIQDEVATDLRKLLLSERPDVRVDGILIREAPGYQTVYHPPITDVIFTFGNYFEALMLMIHRDMVDIRSLPRLVRRFHNQCLFPRELLISNLESLKQYGRISEDDIGIVEKVIASLGQVPLAEVLPTRNYFRDFCLDQLNLEGDRMVTEAEAWASKLAKDSKDITK</sequence>